<dbReference type="OMA" id="MCEVSKK"/>
<gene>
    <name evidence="3" type="ORF">PFNF54_01643</name>
</gene>
<dbReference type="FunFam" id="1.10.1900.40:FF:000001">
    <property type="entry name" value="Erythrocyte membrane protein 1"/>
    <property type="match status" value="1"/>
</dbReference>
<proteinExistence type="predicted"/>
<sequence>MCEVSKKPKSPVDLLRVLDIHKGDYGIPTLKSSNRYIPYVSDTYKGKTYIYMEGDTSGDDDKYIWDLSSSDITSSESEYEELDINDIYVPGSPKYKTLIEVVLEPSKRDTPSSDTPMNKFTDEEWNELKHHFISQYIQSEPLDVPQFGVLKELPMNIGGNVLDDGINEKPFITSIHDRDLYTGEEINYNINMSTNSMDDPKYVSNNVYSGIDLINDTLSGNQHIDIYDELLKRKENELFGTNYKKNISNNSVAKNTNNDPVMNQINLFHKWLDRHRDMCEKWNKKEELLDKLNEQWNKDNDGGDIPNDNKTLNANVSFEIDMDDPKGKKEFRNMDTILDDMEDDIYYDVNDENPSVDNIPMDHNKVDVPKKVHIEMKILNNTSNGSLEQQFPISDINDQRNHKNTTHHTPKISTTRLLCECELYAPSNYDNDPQMKAVMENYNRQTSDRFKEYDERMKTTRQKCKDKCDKEIQNIILKDKLEKELAEKFVTLQTDIQNDAIPTCVCEKSLADKTEKFCLNCSKNMGAIAPWWGLVCGVGYAGWSHYVPFAVSKAAMDAGMNVVINVLKQLGVQKVTAVIFKEISSINDFTKVAKLTDVIYTELKATCAAKSYTGDGAISADICTNVINGSTGGSAAERLVSGASRTIAHKAPQAAEEAAKVTTTYKSITSSLTTAITASIIAIVVIILIMVIIYLILRYRRKKKMKKKLQYIKLLEE</sequence>
<dbReference type="AlphaFoldDB" id="W7JX11"/>
<name>W7JX11_PLAFO</name>
<keyword evidence="1" id="KW-0812">Transmembrane</keyword>
<dbReference type="NCBIfam" id="TIGR01477">
    <property type="entry name" value="RIFIN"/>
    <property type="match status" value="1"/>
</dbReference>
<protein>
    <recommendedName>
        <fullName evidence="2">Plasmodium falciparum erythrocyte membrane protein 1 acidic terminal segment domain-containing protein</fullName>
    </recommendedName>
</protein>
<keyword evidence="4" id="KW-1185">Reference proteome</keyword>
<dbReference type="Proteomes" id="UP000030673">
    <property type="component" value="Unassembled WGS sequence"/>
</dbReference>
<accession>W7JX11</accession>
<reference evidence="3 4" key="1">
    <citation type="submission" date="2013-02" db="EMBL/GenBank/DDBJ databases">
        <title>The Genome Sequence of Plasmodium falciparum NF54.</title>
        <authorList>
            <consortium name="The Broad Institute Genome Sequencing Platform"/>
            <consortium name="The Broad Institute Genome Sequencing Center for Infectious Disease"/>
            <person name="Neafsey D."/>
            <person name="Cheeseman I."/>
            <person name="Volkman S."/>
            <person name="Adams J."/>
            <person name="Walker B."/>
            <person name="Young S.K."/>
            <person name="Zeng Q."/>
            <person name="Gargeya S."/>
            <person name="Fitzgerald M."/>
            <person name="Haas B."/>
            <person name="Abouelleil A."/>
            <person name="Alvarado L."/>
            <person name="Arachchi H.M."/>
            <person name="Berlin A.M."/>
            <person name="Chapman S.B."/>
            <person name="Dewar J."/>
            <person name="Goldberg J."/>
            <person name="Griggs A."/>
            <person name="Gujja S."/>
            <person name="Hansen M."/>
            <person name="Howarth C."/>
            <person name="Imamovic A."/>
            <person name="Larimer J."/>
            <person name="McCowan C."/>
            <person name="Murphy C."/>
            <person name="Neiman D."/>
            <person name="Pearson M."/>
            <person name="Priest M."/>
            <person name="Roberts A."/>
            <person name="Saif S."/>
            <person name="Shea T."/>
            <person name="Sisk P."/>
            <person name="Sykes S."/>
            <person name="Wortman J."/>
            <person name="Nusbaum C."/>
            <person name="Birren B."/>
        </authorList>
    </citation>
    <scope>NUCLEOTIDE SEQUENCE [LARGE SCALE GENOMIC DNA]</scope>
    <source>
        <strain evidence="3 4">NF54</strain>
    </source>
</reference>
<dbReference type="InterPro" id="IPR029211">
    <property type="entry name" value="PfEMP1_ATS"/>
</dbReference>
<keyword evidence="1" id="KW-0472">Membrane</keyword>
<evidence type="ECO:0000256" key="1">
    <source>
        <dbReference type="SAM" id="Phobius"/>
    </source>
</evidence>
<dbReference type="EMBL" id="KE123771">
    <property type="protein sequence ID" value="EWC89553.1"/>
    <property type="molecule type" value="Genomic_DNA"/>
</dbReference>
<evidence type="ECO:0000259" key="2">
    <source>
        <dbReference type="Pfam" id="PF15445"/>
    </source>
</evidence>
<dbReference type="Pfam" id="PF15445">
    <property type="entry name" value="ATS"/>
    <property type="match status" value="1"/>
</dbReference>
<evidence type="ECO:0000313" key="4">
    <source>
        <dbReference type="Proteomes" id="UP000030673"/>
    </source>
</evidence>
<dbReference type="Pfam" id="PF02009">
    <property type="entry name" value="RIFIN"/>
    <property type="match status" value="1"/>
</dbReference>
<dbReference type="InterPro" id="IPR044932">
    <property type="entry name" value="PfEMP1_ATS_sf"/>
</dbReference>
<dbReference type="InterPro" id="IPR006373">
    <property type="entry name" value="VSA_Rifin"/>
</dbReference>
<keyword evidence="1" id="KW-1133">Transmembrane helix</keyword>
<organism evidence="3 4">
    <name type="scientific">Plasmodium falciparum (isolate NF54)</name>
    <dbReference type="NCBI Taxonomy" id="5843"/>
    <lineage>
        <taxon>Eukaryota</taxon>
        <taxon>Sar</taxon>
        <taxon>Alveolata</taxon>
        <taxon>Apicomplexa</taxon>
        <taxon>Aconoidasida</taxon>
        <taxon>Haemosporida</taxon>
        <taxon>Plasmodiidae</taxon>
        <taxon>Plasmodium</taxon>
        <taxon>Plasmodium (Laverania)</taxon>
    </lineage>
</organism>
<feature type="domain" description="Plasmodium falciparum erythrocyte membrane protein 1 acidic terminal segment" evidence="2">
    <location>
        <begin position="4"/>
        <end position="398"/>
    </location>
</feature>
<feature type="transmembrane region" description="Helical" evidence="1">
    <location>
        <begin position="675"/>
        <end position="697"/>
    </location>
</feature>
<evidence type="ECO:0000313" key="3">
    <source>
        <dbReference type="EMBL" id="EWC89553.1"/>
    </source>
</evidence>
<dbReference type="Gene3D" id="1.10.1900.40">
    <property type="entry name" value="Acidic terminal segments, variant surface antigen of PfEMP1"/>
    <property type="match status" value="1"/>
</dbReference>